<gene>
    <name evidence="8" type="ORF">E3O23_09095</name>
</gene>
<sequence length="593" mass="62375">MSTPHGQGRGLGDELTNLLMIALIAVFGVAVVLRAAGSVAAFLSGSGQPQAGIAGGAALLFNPTNPAEALQAPGLNTILYWSIAILLLLMLGSAIGWAWVRWRRHSHRADADPRRLAGTASSHEIVISASAKALLRRAATLRPSLDQPKPEQVGYLLGRSHGKQVWASVEDSILLIGPPRSGKGLHIVIPAILDAPGAVVTTSTRPDNLTATMRARERVGPVAVFDPQHLAEGVSSGLRWSPIRGCEDPLTAMIRATGLAAATELSAGGVEGGGFWEGKTRIALQSLLHAAALDHRSPAELFRWTLDPSAAAEAVAILTGSSLAATGWADSLEATLDADPRTRDSIWQGVSLALSALADPRVLDAVSPAEGEQFDPESFIRDRGTLYLLATGVGAGNSAALVAALVEDLVETARRMAARSPGARLDPPLLFALDEIGNLAPLPSLPTLMAEGGGTGITTMPVLQSLAQARDKWSENKAAAIWDASIAKIILGGASNSRDLQDLSTLIGERDEFTDSVTLGDHGSRSNQRSIRRVPILPPDRIRTLPFGIGVILLRSAPPIITDLHPWPKRSDGQQLKADRAAVESLLERPATP</sequence>
<dbReference type="InterPro" id="IPR027417">
    <property type="entry name" value="P-loop_NTPase"/>
</dbReference>
<keyword evidence="4 6" id="KW-1133">Transmembrane helix</keyword>
<dbReference type="RefSeq" id="WP_134490289.1">
    <property type="nucleotide sequence ID" value="NZ_SOEZ01000044.1"/>
</dbReference>
<dbReference type="OrthoDB" id="226701at2"/>
<evidence type="ECO:0000256" key="4">
    <source>
        <dbReference type="ARBA" id="ARBA00022989"/>
    </source>
</evidence>
<evidence type="ECO:0000259" key="7">
    <source>
        <dbReference type="Pfam" id="PF12696"/>
    </source>
</evidence>
<dbReference type="SUPFAM" id="SSF52540">
    <property type="entry name" value="P-loop containing nucleoside triphosphate hydrolases"/>
    <property type="match status" value="1"/>
</dbReference>
<dbReference type="InterPro" id="IPR051539">
    <property type="entry name" value="T4SS-coupling_protein"/>
</dbReference>
<evidence type="ECO:0000256" key="6">
    <source>
        <dbReference type="SAM" id="Phobius"/>
    </source>
</evidence>
<evidence type="ECO:0000256" key="2">
    <source>
        <dbReference type="ARBA" id="ARBA00022475"/>
    </source>
</evidence>
<dbReference type="EMBL" id="SOEZ01000044">
    <property type="protein sequence ID" value="TFB51078.1"/>
    <property type="molecule type" value="Genomic_DNA"/>
</dbReference>
<evidence type="ECO:0000313" key="8">
    <source>
        <dbReference type="EMBL" id="TFB51078.1"/>
    </source>
</evidence>
<evidence type="ECO:0000313" key="9">
    <source>
        <dbReference type="Proteomes" id="UP000297866"/>
    </source>
</evidence>
<organism evidence="8 9">
    <name type="scientific">Cryobacterium tagatosivorans</name>
    <dbReference type="NCBI Taxonomy" id="1259199"/>
    <lineage>
        <taxon>Bacteria</taxon>
        <taxon>Bacillati</taxon>
        <taxon>Actinomycetota</taxon>
        <taxon>Actinomycetes</taxon>
        <taxon>Micrococcales</taxon>
        <taxon>Microbacteriaceae</taxon>
        <taxon>Cryobacterium</taxon>
    </lineage>
</organism>
<keyword evidence="5 6" id="KW-0472">Membrane</keyword>
<comment type="subcellular location">
    <subcellularLocation>
        <location evidence="1">Cell membrane</location>
        <topology evidence="1">Multi-pass membrane protein</topology>
    </subcellularLocation>
</comment>
<evidence type="ECO:0000256" key="5">
    <source>
        <dbReference type="ARBA" id="ARBA00023136"/>
    </source>
</evidence>
<keyword evidence="3 6" id="KW-0812">Transmembrane</keyword>
<accession>A0A4R8UET4</accession>
<feature type="transmembrane region" description="Helical" evidence="6">
    <location>
        <begin position="21"/>
        <end position="43"/>
    </location>
</feature>
<keyword evidence="2" id="KW-1003">Cell membrane</keyword>
<dbReference type="AlphaFoldDB" id="A0A4R8UET4"/>
<evidence type="ECO:0000256" key="3">
    <source>
        <dbReference type="ARBA" id="ARBA00022692"/>
    </source>
</evidence>
<name>A0A4R8UET4_9MICO</name>
<feature type="domain" description="TraD/TraG TraM recognition site" evidence="7">
    <location>
        <begin position="428"/>
        <end position="546"/>
    </location>
</feature>
<reference evidence="8 9" key="1">
    <citation type="submission" date="2019-03" db="EMBL/GenBank/DDBJ databases">
        <title>Genomics of glacier-inhabiting Cryobacterium strains.</title>
        <authorList>
            <person name="Liu Q."/>
            <person name="Xin Y.-H."/>
        </authorList>
    </citation>
    <scope>NUCLEOTIDE SEQUENCE [LARGE SCALE GENOMIC DNA]</scope>
    <source>
        <strain evidence="8 9">Sr47</strain>
    </source>
</reference>
<dbReference type="GO" id="GO:0005886">
    <property type="term" value="C:plasma membrane"/>
    <property type="evidence" value="ECO:0007669"/>
    <property type="project" value="UniProtKB-SubCell"/>
</dbReference>
<keyword evidence="9" id="KW-1185">Reference proteome</keyword>
<comment type="caution">
    <text evidence="8">The sequence shown here is derived from an EMBL/GenBank/DDBJ whole genome shotgun (WGS) entry which is preliminary data.</text>
</comment>
<proteinExistence type="predicted"/>
<dbReference type="InterPro" id="IPR032689">
    <property type="entry name" value="TraG-D_C"/>
</dbReference>
<dbReference type="PANTHER" id="PTHR37937">
    <property type="entry name" value="CONJUGATIVE TRANSFER: DNA TRANSPORT"/>
    <property type="match status" value="1"/>
</dbReference>
<dbReference type="Gene3D" id="3.40.50.300">
    <property type="entry name" value="P-loop containing nucleotide triphosphate hydrolases"/>
    <property type="match status" value="1"/>
</dbReference>
<dbReference type="Pfam" id="PF12696">
    <property type="entry name" value="TraG-D_C"/>
    <property type="match status" value="1"/>
</dbReference>
<dbReference type="Proteomes" id="UP000297866">
    <property type="component" value="Unassembled WGS sequence"/>
</dbReference>
<protein>
    <submittedName>
        <fullName evidence="8">Type VI secretion protein</fullName>
    </submittedName>
</protein>
<evidence type="ECO:0000256" key="1">
    <source>
        <dbReference type="ARBA" id="ARBA00004651"/>
    </source>
</evidence>
<feature type="transmembrane region" description="Helical" evidence="6">
    <location>
        <begin position="78"/>
        <end position="100"/>
    </location>
</feature>
<dbReference type="PANTHER" id="PTHR37937:SF1">
    <property type="entry name" value="CONJUGATIVE TRANSFER: DNA TRANSPORT"/>
    <property type="match status" value="1"/>
</dbReference>
<dbReference type="CDD" id="cd01127">
    <property type="entry name" value="TrwB_TraG_TraD_VirD4"/>
    <property type="match status" value="1"/>
</dbReference>